<dbReference type="AlphaFoldDB" id="A0A2Z6P9W1"/>
<dbReference type="Proteomes" id="UP000242715">
    <property type="component" value="Unassembled WGS sequence"/>
</dbReference>
<proteinExistence type="predicted"/>
<reference evidence="2" key="1">
    <citation type="journal article" date="2017" name="Front. Plant Sci.">
        <title>Climate Clever Clovers: New Paradigm to Reduce the Environmental Footprint of Ruminants by Breeding Low Methanogenic Forages Utilizing Haplotype Variation.</title>
        <authorList>
            <person name="Kaur P."/>
            <person name="Appels R."/>
            <person name="Bayer P.E."/>
            <person name="Keeble-Gagnere G."/>
            <person name="Wang J."/>
            <person name="Hirakawa H."/>
            <person name="Shirasawa K."/>
            <person name="Vercoe P."/>
            <person name="Stefanova K."/>
            <person name="Durmic Z."/>
            <person name="Nichols P."/>
            <person name="Revell C."/>
            <person name="Isobe S.N."/>
            <person name="Edwards D."/>
            <person name="Erskine W."/>
        </authorList>
    </citation>
    <scope>NUCLEOTIDE SEQUENCE [LARGE SCALE GENOMIC DNA]</scope>
    <source>
        <strain evidence="2">cv. Daliak</strain>
    </source>
</reference>
<accession>A0A2Z6P9W1</accession>
<evidence type="ECO:0000313" key="2">
    <source>
        <dbReference type="Proteomes" id="UP000242715"/>
    </source>
</evidence>
<gene>
    <name evidence="1" type="ORF">TSUD_297250</name>
</gene>
<keyword evidence="2" id="KW-1185">Reference proteome</keyword>
<organism evidence="1 2">
    <name type="scientific">Trifolium subterraneum</name>
    <name type="common">Subterranean clover</name>
    <dbReference type="NCBI Taxonomy" id="3900"/>
    <lineage>
        <taxon>Eukaryota</taxon>
        <taxon>Viridiplantae</taxon>
        <taxon>Streptophyta</taxon>
        <taxon>Embryophyta</taxon>
        <taxon>Tracheophyta</taxon>
        <taxon>Spermatophyta</taxon>
        <taxon>Magnoliopsida</taxon>
        <taxon>eudicotyledons</taxon>
        <taxon>Gunneridae</taxon>
        <taxon>Pentapetalae</taxon>
        <taxon>rosids</taxon>
        <taxon>fabids</taxon>
        <taxon>Fabales</taxon>
        <taxon>Fabaceae</taxon>
        <taxon>Papilionoideae</taxon>
        <taxon>50 kb inversion clade</taxon>
        <taxon>NPAAA clade</taxon>
        <taxon>Hologalegina</taxon>
        <taxon>IRL clade</taxon>
        <taxon>Trifolieae</taxon>
        <taxon>Trifolium</taxon>
    </lineage>
</organism>
<evidence type="ECO:0000313" key="1">
    <source>
        <dbReference type="EMBL" id="GAU40919.1"/>
    </source>
</evidence>
<name>A0A2Z6P9W1_TRISU</name>
<dbReference type="EMBL" id="DF973833">
    <property type="protein sequence ID" value="GAU40919.1"/>
    <property type="molecule type" value="Genomic_DNA"/>
</dbReference>
<dbReference type="OrthoDB" id="1435349at2759"/>
<protein>
    <recommendedName>
        <fullName evidence="3">Reverse transcriptase zinc-binding domain-containing protein</fullName>
    </recommendedName>
</protein>
<sequence>MCKIVEKDGGIMGSQLKEFNLALLDKWCWRLLVDRDVMWFRVLAARYGVERGSLRAGERRRSSWWREIACIRDDGGGLGGEWFKELASSNKSTINLQHHSQSFLQFG</sequence>
<evidence type="ECO:0008006" key="3">
    <source>
        <dbReference type="Google" id="ProtNLM"/>
    </source>
</evidence>